<gene>
    <name evidence="2" type="ORF">GCM10014715_02450</name>
</gene>
<comment type="caution">
    <text evidence="2">The sequence shown here is derived from an EMBL/GenBank/DDBJ whole genome shotgun (WGS) entry which is preliminary data.</text>
</comment>
<dbReference type="AlphaFoldDB" id="A0A919DKD0"/>
<evidence type="ECO:0000313" key="3">
    <source>
        <dbReference type="Proteomes" id="UP000641386"/>
    </source>
</evidence>
<accession>A0A919DKD0</accession>
<proteinExistence type="predicted"/>
<protein>
    <submittedName>
        <fullName evidence="2">Uncharacterized protein</fullName>
    </submittedName>
</protein>
<evidence type="ECO:0000256" key="1">
    <source>
        <dbReference type="SAM" id="MobiDB-lite"/>
    </source>
</evidence>
<reference evidence="2" key="2">
    <citation type="submission" date="2020-09" db="EMBL/GenBank/DDBJ databases">
        <authorList>
            <person name="Sun Q."/>
            <person name="Ohkuma M."/>
        </authorList>
    </citation>
    <scope>NUCLEOTIDE SEQUENCE</scope>
    <source>
        <strain evidence="2">JCM 3302</strain>
    </source>
</reference>
<feature type="region of interest" description="Disordered" evidence="1">
    <location>
        <begin position="47"/>
        <end position="67"/>
    </location>
</feature>
<dbReference type="Proteomes" id="UP000641386">
    <property type="component" value="Unassembled WGS sequence"/>
</dbReference>
<organism evidence="2 3">
    <name type="scientific">Streptomyces spiralis</name>
    <dbReference type="NCBI Taxonomy" id="66376"/>
    <lineage>
        <taxon>Bacteria</taxon>
        <taxon>Bacillati</taxon>
        <taxon>Actinomycetota</taxon>
        <taxon>Actinomycetes</taxon>
        <taxon>Kitasatosporales</taxon>
        <taxon>Streptomycetaceae</taxon>
        <taxon>Streptomyces</taxon>
    </lineage>
</organism>
<name>A0A919DKD0_9ACTN</name>
<sequence length="67" mass="7699">MPIRRATGTRTPHHTHRSPHCLHWFLTVCSSTQLSHRACMTGRVTDRRDAPRYDPCAAEKLDETGDR</sequence>
<evidence type="ECO:0000313" key="2">
    <source>
        <dbReference type="EMBL" id="GHE53181.1"/>
    </source>
</evidence>
<keyword evidence="3" id="KW-1185">Reference proteome</keyword>
<dbReference type="EMBL" id="BNBC01000001">
    <property type="protein sequence ID" value="GHE53181.1"/>
    <property type="molecule type" value="Genomic_DNA"/>
</dbReference>
<reference evidence="2" key="1">
    <citation type="journal article" date="2014" name="Int. J. Syst. Evol. Microbiol.">
        <title>Complete genome sequence of Corynebacterium casei LMG S-19264T (=DSM 44701T), isolated from a smear-ripened cheese.</title>
        <authorList>
            <consortium name="US DOE Joint Genome Institute (JGI-PGF)"/>
            <person name="Walter F."/>
            <person name="Albersmeier A."/>
            <person name="Kalinowski J."/>
            <person name="Ruckert C."/>
        </authorList>
    </citation>
    <scope>NUCLEOTIDE SEQUENCE</scope>
    <source>
        <strain evidence="2">JCM 3302</strain>
    </source>
</reference>